<accession>A0A401QKL9</accession>
<evidence type="ECO:0000313" key="3">
    <source>
        <dbReference type="Proteomes" id="UP000288216"/>
    </source>
</evidence>
<protein>
    <submittedName>
        <fullName evidence="2">Uncharacterized protein</fullName>
    </submittedName>
</protein>
<gene>
    <name evidence="2" type="ORF">scyTo_0026646</name>
</gene>
<evidence type="ECO:0000313" key="2">
    <source>
        <dbReference type="EMBL" id="GCB85929.1"/>
    </source>
</evidence>
<feature type="compositionally biased region" description="Basic and acidic residues" evidence="1">
    <location>
        <begin position="85"/>
        <end position="102"/>
    </location>
</feature>
<organism evidence="2 3">
    <name type="scientific">Scyliorhinus torazame</name>
    <name type="common">Cloudy catshark</name>
    <name type="synonym">Catulus torazame</name>
    <dbReference type="NCBI Taxonomy" id="75743"/>
    <lineage>
        <taxon>Eukaryota</taxon>
        <taxon>Metazoa</taxon>
        <taxon>Chordata</taxon>
        <taxon>Craniata</taxon>
        <taxon>Vertebrata</taxon>
        <taxon>Chondrichthyes</taxon>
        <taxon>Elasmobranchii</taxon>
        <taxon>Galeomorphii</taxon>
        <taxon>Galeoidea</taxon>
        <taxon>Carcharhiniformes</taxon>
        <taxon>Scyliorhinidae</taxon>
        <taxon>Scyliorhinus</taxon>
    </lineage>
</organism>
<dbReference type="Proteomes" id="UP000288216">
    <property type="component" value="Unassembled WGS sequence"/>
</dbReference>
<name>A0A401QKL9_SCYTO</name>
<comment type="caution">
    <text evidence="2">The sequence shown here is derived from an EMBL/GenBank/DDBJ whole genome shotgun (WGS) entry which is preliminary data.</text>
</comment>
<reference evidence="2 3" key="1">
    <citation type="journal article" date="2018" name="Nat. Ecol. Evol.">
        <title>Shark genomes provide insights into elasmobranch evolution and the origin of vertebrates.</title>
        <authorList>
            <person name="Hara Y"/>
            <person name="Yamaguchi K"/>
            <person name="Onimaru K"/>
            <person name="Kadota M"/>
            <person name="Koyanagi M"/>
            <person name="Keeley SD"/>
            <person name="Tatsumi K"/>
            <person name="Tanaka K"/>
            <person name="Motone F"/>
            <person name="Kageyama Y"/>
            <person name="Nozu R"/>
            <person name="Adachi N"/>
            <person name="Nishimura O"/>
            <person name="Nakagawa R"/>
            <person name="Tanegashima C"/>
            <person name="Kiyatake I"/>
            <person name="Matsumoto R"/>
            <person name="Murakumo K"/>
            <person name="Nishida K"/>
            <person name="Terakita A"/>
            <person name="Kuratani S"/>
            <person name="Sato K"/>
            <person name="Hyodo S Kuraku.S."/>
        </authorList>
    </citation>
    <scope>NUCLEOTIDE SEQUENCE [LARGE SCALE GENOMIC DNA]</scope>
</reference>
<sequence>MYHTRSNLLIVTFAEVEEESPCLDCREEEGEESDEGGELTGGFWAPFLHHEALLLHCDVLILPHPPGEEQAFTPEITAVLRQRHHGDEAEQKSEKIQDALSE</sequence>
<dbReference type="EMBL" id="BFAA01223610">
    <property type="protein sequence ID" value="GCB85929.1"/>
    <property type="molecule type" value="Genomic_DNA"/>
</dbReference>
<evidence type="ECO:0000256" key="1">
    <source>
        <dbReference type="SAM" id="MobiDB-lite"/>
    </source>
</evidence>
<proteinExistence type="predicted"/>
<dbReference type="AlphaFoldDB" id="A0A401QKL9"/>
<keyword evidence="3" id="KW-1185">Reference proteome</keyword>
<feature type="region of interest" description="Disordered" evidence="1">
    <location>
        <begin position="82"/>
        <end position="102"/>
    </location>
</feature>